<keyword evidence="1 3" id="KW-0808">Transferase</keyword>
<dbReference type="PANTHER" id="PTHR43300:SF4">
    <property type="entry name" value="ACYL-[ACYL-CARRIER-PROTEIN]--UDP-N-ACETYLGLUCOSAMINE O-ACYLTRANSFERASE"/>
    <property type="match status" value="1"/>
</dbReference>
<protein>
    <submittedName>
        <fullName evidence="3">N-acetyltransferase</fullName>
    </submittedName>
</protein>
<dbReference type="PANTHER" id="PTHR43300">
    <property type="entry name" value="ACETYLTRANSFERASE"/>
    <property type="match status" value="1"/>
</dbReference>
<gene>
    <name evidence="3" type="ORF">FRC96_02765</name>
</gene>
<proteinExistence type="predicted"/>
<dbReference type="InterPro" id="IPR011004">
    <property type="entry name" value="Trimer_LpxA-like_sf"/>
</dbReference>
<dbReference type="GO" id="GO:0016740">
    <property type="term" value="F:transferase activity"/>
    <property type="evidence" value="ECO:0007669"/>
    <property type="project" value="UniProtKB-KW"/>
</dbReference>
<dbReference type="InterPro" id="IPR018357">
    <property type="entry name" value="Hexapep_transf_CS"/>
</dbReference>
<comment type="caution">
    <text evidence="3">The sequence shown here is derived from an EMBL/GenBank/DDBJ whole genome shotgun (WGS) entry which is preliminary data.</text>
</comment>
<dbReference type="InterPro" id="IPR050179">
    <property type="entry name" value="Trans_hexapeptide_repeat"/>
</dbReference>
<dbReference type="Pfam" id="PF00132">
    <property type="entry name" value="Hexapep"/>
    <property type="match status" value="2"/>
</dbReference>
<evidence type="ECO:0000256" key="1">
    <source>
        <dbReference type="ARBA" id="ARBA00022679"/>
    </source>
</evidence>
<evidence type="ECO:0000313" key="4">
    <source>
        <dbReference type="Proteomes" id="UP000321046"/>
    </source>
</evidence>
<dbReference type="EMBL" id="VOSL01000013">
    <property type="protein sequence ID" value="TXD42820.1"/>
    <property type="molecule type" value="Genomic_DNA"/>
</dbReference>
<name>A0A5C6XSM0_9DELT</name>
<organism evidence="3 4">
    <name type="scientific">Lujinxingia vulgaris</name>
    <dbReference type="NCBI Taxonomy" id="2600176"/>
    <lineage>
        <taxon>Bacteria</taxon>
        <taxon>Deltaproteobacteria</taxon>
        <taxon>Bradymonadales</taxon>
        <taxon>Lujinxingiaceae</taxon>
        <taxon>Lujinxingia</taxon>
    </lineage>
</organism>
<dbReference type="SUPFAM" id="SSF51161">
    <property type="entry name" value="Trimeric LpxA-like enzymes"/>
    <property type="match status" value="1"/>
</dbReference>
<evidence type="ECO:0000313" key="3">
    <source>
        <dbReference type="EMBL" id="TXD42820.1"/>
    </source>
</evidence>
<dbReference type="Gene3D" id="2.160.10.10">
    <property type="entry name" value="Hexapeptide repeat proteins"/>
    <property type="match status" value="1"/>
</dbReference>
<dbReference type="AlphaFoldDB" id="A0A5C6XSM0"/>
<dbReference type="InterPro" id="IPR001451">
    <property type="entry name" value="Hexapep"/>
</dbReference>
<dbReference type="RefSeq" id="WP_146972505.1">
    <property type="nucleotide sequence ID" value="NZ_VOSL01000013.1"/>
</dbReference>
<reference evidence="3 4" key="1">
    <citation type="submission" date="2019-08" db="EMBL/GenBank/DDBJ databases">
        <title>Bradymonadales sp. TMQ2.</title>
        <authorList>
            <person name="Liang Q."/>
        </authorList>
    </citation>
    <scope>NUCLEOTIDE SEQUENCE [LARGE SCALE GENOMIC DNA]</scope>
    <source>
        <strain evidence="3 4">TMQ2</strain>
    </source>
</reference>
<dbReference type="PROSITE" id="PS00101">
    <property type="entry name" value="HEXAPEP_TRANSFERASES"/>
    <property type="match status" value="1"/>
</dbReference>
<dbReference type="Proteomes" id="UP000321046">
    <property type="component" value="Unassembled WGS sequence"/>
</dbReference>
<keyword evidence="2" id="KW-0677">Repeat</keyword>
<dbReference type="OrthoDB" id="9782091at2"/>
<dbReference type="CDD" id="cd03358">
    <property type="entry name" value="LbH_WxcM_N_like"/>
    <property type="match status" value="1"/>
</dbReference>
<sequence length="195" mass="20453">MTTNGDLAAPWAHPSAIIDEGAHLGAGTRVWHFAHVCAGATIGRRCSLGQNVYVAPSANIGEGVKIQNNVSIYDGVILEDDVFCGPSVVFTNVRHPRAHVSRRDAYQTTRIRKGATLGANATVVCGVEVGEFAFVGAGAVVTADVVPYALVVGQPARQIGWACRCGLTLPAPDPQCACTECGQRYALREGALQPV</sequence>
<evidence type="ECO:0000256" key="2">
    <source>
        <dbReference type="ARBA" id="ARBA00022737"/>
    </source>
</evidence>
<accession>A0A5C6XSM0</accession>